<name>A0A9P6L570_9AGAM</name>
<accession>A0A9P6L570</accession>
<evidence type="ECO:0000313" key="7">
    <source>
        <dbReference type="Proteomes" id="UP000736335"/>
    </source>
</evidence>
<keyword evidence="3" id="KW-0862">Zinc</keyword>
<evidence type="ECO:0000256" key="3">
    <source>
        <dbReference type="ARBA" id="ARBA00022833"/>
    </source>
</evidence>
<reference evidence="6" key="1">
    <citation type="journal article" date="2020" name="Nat. Commun.">
        <title>Large-scale genome sequencing of mycorrhizal fungi provides insights into the early evolution of symbiotic traits.</title>
        <authorList>
            <person name="Miyauchi S."/>
            <person name="Kiss E."/>
            <person name="Kuo A."/>
            <person name="Drula E."/>
            <person name="Kohler A."/>
            <person name="Sanchez-Garcia M."/>
            <person name="Morin E."/>
            <person name="Andreopoulos B."/>
            <person name="Barry K.W."/>
            <person name="Bonito G."/>
            <person name="Buee M."/>
            <person name="Carver A."/>
            <person name="Chen C."/>
            <person name="Cichocki N."/>
            <person name="Clum A."/>
            <person name="Culley D."/>
            <person name="Crous P.W."/>
            <person name="Fauchery L."/>
            <person name="Girlanda M."/>
            <person name="Hayes R.D."/>
            <person name="Keri Z."/>
            <person name="LaButti K."/>
            <person name="Lipzen A."/>
            <person name="Lombard V."/>
            <person name="Magnuson J."/>
            <person name="Maillard F."/>
            <person name="Murat C."/>
            <person name="Nolan M."/>
            <person name="Ohm R.A."/>
            <person name="Pangilinan J."/>
            <person name="Pereira M.F."/>
            <person name="Perotto S."/>
            <person name="Peter M."/>
            <person name="Pfister S."/>
            <person name="Riley R."/>
            <person name="Sitrit Y."/>
            <person name="Stielow J.B."/>
            <person name="Szollosi G."/>
            <person name="Zifcakova L."/>
            <person name="Stursova M."/>
            <person name="Spatafora J.W."/>
            <person name="Tedersoo L."/>
            <person name="Vaario L.M."/>
            <person name="Yamada A."/>
            <person name="Yan M."/>
            <person name="Wang P."/>
            <person name="Xu J."/>
            <person name="Bruns T."/>
            <person name="Baldrian P."/>
            <person name="Vilgalys R."/>
            <person name="Dunand C."/>
            <person name="Henrissat B."/>
            <person name="Grigoriev I.V."/>
            <person name="Hibbett D."/>
            <person name="Nagy L.G."/>
            <person name="Martin F.M."/>
        </authorList>
    </citation>
    <scope>NUCLEOTIDE SEQUENCE</scope>
    <source>
        <strain evidence="6">UH-Tt-Lm1</strain>
    </source>
</reference>
<protein>
    <recommendedName>
        <fullName evidence="5">MYND-type domain-containing protein</fullName>
    </recommendedName>
</protein>
<reference evidence="6" key="2">
    <citation type="submission" date="2020-11" db="EMBL/GenBank/DDBJ databases">
        <authorList>
            <consortium name="DOE Joint Genome Institute"/>
            <person name="Kuo A."/>
            <person name="Miyauchi S."/>
            <person name="Kiss E."/>
            <person name="Drula E."/>
            <person name="Kohler A."/>
            <person name="Sanchez-Garcia M."/>
            <person name="Andreopoulos B."/>
            <person name="Barry K.W."/>
            <person name="Bonito G."/>
            <person name="Buee M."/>
            <person name="Carver A."/>
            <person name="Chen C."/>
            <person name="Cichocki N."/>
            <person name="Clum A."/>
            <person name="Culley D."/>
            <person name="Crous P.W."/>
            <person name="Fauchery L."/>
            <person name="Girlanda M."/>
            <person name="Hayes R."/>
            <person name="Keri Z."/>
            <person name="Labutti K."/>
            <person name="Lipzen A."/>
            <person name="Lombard V."/>
            <person name="Magnuson J."/>
            <person name="Maillard F."/>
            <person name="Morin E."/>
            <person name="Murat C."/>
            <person name="Nolan M."/>
            <person name="Ohm R."/>
            <person name="Pangilinan J."/>
            <person name="Pereira M."/>
            <person name="Perotto S."/>
            <person name="Peter M."/>
            <person name="Riley R."/>
            <person name="Sitrit Y."/>
            <person name="Stielow B."/>
            <person name="Szollosi G."/>
            <person name="Zifcakova L."/>
            <person name="Stursova M."/>
            <person name="Spatafora J.W."/>
            <person name="Tedersoo L."/>
            <person name="Vaario L.-M."/>
            <person name="Yamada A."/>
            <person name="Yan M."/>
            <person name="Wang P."/>
            <person name="Xu J."/>
            <person name="Bruns T."/>
            <person name="Baldrian P."/>
            <person name="Vilgalys R."/>
            <person name="Henrissat B."/>
            <person name="Grigoriev I.V."/>
            <person name="Hibbett D."/>
            <person name="Nagy L.G."/>
            <person name="Martin F.M."/>
        </authorList>
    </citation>
    <scope>NUCLEOTIDE SEQUENCE</scope>
    <source>
        <strain evidence="6">UH-Tt-Lm1</strain>
    </source>
</reference>
<dbReference type="InterPro" id="IPR002893">
    <property type="entry name" value="Znf_MYND"/>
</dbReference>
<evidence type="ECO:0000256" key="4">
    <source>
        <dbReference type="PROSITE-ProRule" id="PRU00134"/>
    </source>
</evidence>
<dbReference type="Gene3D" id="6.10.140.2220">
    <property type="match status" value="1"/>
</dbReference>
<dbReference type="Pfam" id="PF01753">
    <property type="entry name" value="zf-MYND"/>
    <property type="match status" value="1"/>
</dbReference>
<keyword evidence="7" id="KW-1185">Reference proteome</keyword>
<evidence type="ECO:0000256" key="2">
    <source>
        <dbReference type="ARBA" id="ARBA00022771"/>
    </source>
</evidence>
<dbReference type="Proteomes" id="UP000736335">
    <property type="component" value="Unassembled WGS sequence"/>
</dbReference>
<evidence type="ECO:0000256" key="1">
    <source>
        <dbReference type="ARBA" id="ARBA00022723"/>
    </source>
</evidence>
<comment type="caution">
    <text evidence="6">The sequence shown here is derived from an EMBL/GenBank/DDBJ whole genome shotgun (WGS) entry which is preliminary data.</text>
</comment>
<dbReference type="OrthoDB" id="432970at2759"/>
<feature type="domain" description="MYND-type" evidence="5">
    <location>
        <begin position="7"/>
        <end position="49"/>
    </location>
</feature>
<dbReference type="PROSITE" id="PS50865">
    <property type="entry name" value="ZF_MYND_2"/>
    <property type="match status" value="1"/>
</dbReference>
<dbReference type="AlphaFoldDB" id="A0A9P6L570"/>
<dbReference type="GO" id="GO:0008270">
    <property type="term" value="F:zinc ion binding"/>
    <property type="evidence" value="ECO:0007669"/>
    <property type="project" value="UniProtKB-KW"/>
</dbReference>
<evidence type="ECO:0000313" key="6">
    <source>
        <dbReference type="EMBL" id="KAF9782793.1"/>
    </source>
</evidence>
<proteinExistence type="predicted"/>
<keyword evidence="1" id="KW-0479">Metal-binding</keyword>
<sequence length="198" mass="22412">MTNLLHCKTCGKNQTTPGVKLRKCSKCRGSAYCSPECQREDWPAHKKLCGDWYDKYRKCQDGAKHEGQLELITWVSEEEGVGFGASCFEDCDELKDTFETEFEGNLERFYKYRPHAFRWTCCGMPGDMDYGCDHHGTGSKPCSCDFCRMGKPLPERIYNKKPASRMGLNLPRGPDPRSFNTALAISAATGRSLFGMEM</sequence>
<keyword evidence="2 4" id="KW-0863">Zinc-finger</keyword>
<gene>
    <name evidence="6" type="ORF">BJ322DRAFT_172060</name>
</gene>
<dbReference type="EMBL" id="WIUZ02000011">
    <property type="protein sequence ID" value="KAF9782793.1"/>
    <property type="molecule type" value="Genomic_DNA"/>
</dbReference>
<organism evidence="6 7">
    <name type="scientific">Thelephora terrestris</name>
    <dbReference type="NCBI Taxonomy" id="56493"/>
    <lineage>
        <taxon>Eukaryota</taxon>
        <taxon>Fungi</taxon>
        <taxon>Dikarya</taxon>
        <taxon>Basidiomycota</taxon>
        <taxon>Agaricomycotina</taxon>
        <taxon>Agaricomycetes</taxon>
        <taxon>Thelephorales</taxon>
        <taxon>Thelephoraceae</taxon>
        <taxon>Thelephora</taxon>
    </lineage>
</organism>
<dbReference type="SUPFAM" id="SSF144232">
    <property type="entry name" value="HIT/MYND zinc finger-like"/>
    <property type="match status" value="1"/>
</dbReference>
<evidence type="ECO:0000259" key="5">
    <source>
        <dbReference type="PROSITE" id="PS50865"/>
    </source>
</evidence>